<dbReference type="EMBL" id="KZ293648">
    <property type="protein sequence ID" value="PBK98195.1"/>
    <property type="molecule type" value="Genomic_DNA"/>
</dbReference>
<organism evidence="1 2">
    <name type="scientific">Armillaria gallica</name>
    <name type="common">Bulbous honey fungus</name>
    <name type="synonym">Armillaria bulbosa</name>
    <dbReference type="NCBI Taxonomy" id="47427"/>
    <lineage>
        <taxon>Eukaryota</taxon>
        <taxon>Fungi</taxon>
        <taxon>Dikarya</taxon>
        <taxon>Basidiomycota</taxon>
        <taxon>Agaricomycotina</taxon>
        <taxon>Agaricomycetes</taxon>
        <taxon>Agaricomycetidae</taxon>
        <taxon>Agaricales</taxon>
        <taxon>Marasmiineae</taxon>
        <taxon>Physalacriaceae</taxon>
        <taxon>Armillaria</taxon>
    </lineage>
</organism>
<proteinExistence type="predicted"/>
<name>A0A2H3DSJ9_ARMGA</name>
<dbReference type="Proteomes" id="UP000217790">
    <property type="component" value="Unassembled WGS sequence"/>
</dbReference>
<protein>
    <recommendedName>
        <fullName evidence="3">Protein kinase domain-containing protein</fullName>
    </recommendedName>
</protein>
<reference evidence="2" key="1">
    <citation type="journal article" date="2017" name="Nat. Ecol. Evol.">
        <title>Genome expansion and lineage-specific genetic innovations in the forest pathogenic fungi Armillaria.</title>
        <authorList>
            <person name="Sipos G."/>
            <person name="Prasanna A.N."/>
            <person name="Walter M.C."/>
            <person name="O'Connor E."/>
            <person name="Balint B."/>
            <person name="Krizsan K."/>
            <person name="Kiss B."/>
            <person name="Hess J."/>
            <person name="Varga T."/>
            <person name="Slot J."/>
            <person name="Riley R."/>
            <person name="Boka B."/>
            <person name="Rigling D."/>
            <person name="Barry K."/>
            <person name="Lee J."/>
            <person name="Mihaltcheva S."/>
            <person name="LaButti K."/>
            <person name="Lipzen A."/>
            <person name="Waldron R."/>
            <person name="Moloney N.M."/>
            <person name="Sperisen C."/>
            <person name="Kredics L."/>
            <person name="Vagvoelgyi C."/>
            <person name="Patrignani A."/>
            <person name="Fitzpatrick D."/>
            <person name="Nagy I."/>
            <person name="Doyle S."/>
            <person name="Anderson J.B."/>
            <person name="Grigoriev I.V."/>
            <person name="Gueldener U."/>
            <person name="Muensterkoetter M."/>
            <person name="Nagy L.G."/>
        </authorList>
    </citation>
    <scope>NUCLEOTIDE SEQUENCE [LARGE SCALE GENOMIC DNA]</scope>
    <source>
        <strain evidence="2">Ar21-2</strain>
    </source>
</reference>
<dbReference type="STRING" id="47427.A0A2H3DSJ9"/>
<evidence type="ECO:0008006" key="3">
    <source>
        <dbReference type="Google" id="ProtNLM"/>
    </source>
</evidence>
<dbReference type="Gene3D" id="3.30.200.20">
    <property type="entry name" value="Phosphorylase Kinase, domain 1"/>
    <property type="match status" value="1"/>
</dbReference>
<keyword evidence="2" id="KW-1185">Reference proteome</keyword>
<sequence length="113" mass="12956">MRNDLALKVMTNEATQAPEHRELEFIQHLRYQNPGPAGYPHVVHLTDSFYIDGPHERHICVTVVTEMVLCNLFSLSPSSLLLSTEYQNTMQNASYGMSSLRWIMFTTFATSYI</sequence>
<evidence type="ECO:0000313" key="2">
    <source>
        <dbReference type="Proteomes" id="UP000217790"/>
    </source>
</evidence>
<accession>A0A2H3DSJ9</accession>
<gene>
    <name evidence="1" type="ORF">ARMGADRAFT_570386</name>
</gene>
<dbReference type="Gene3D" id="1.10.510.10">
    <property type="entry name" value="Transferase(Phosphotransferase) domain 1"/>
    <property type="match status" value="1"/>
</dbReference>
<dbReference type="OrthoDB" id="5979581at2759"/>
<dbReference type="AlphaFoldDB" id="A0A2H3DSJ9"/>
<evidence type="ECO:0000313" key="1">
    <source>
        <dbReference type="EMBL" id="PBK98195.1"/>
    </source>
</evidence>
<dbReference type="InParanoid" id="A0A2H3DSJ9"/>